<evidence type="ECO:0000256" key="1">
    <source>
        <dbReference type="SAM" id="MobiDB-lite"/>
    </source>
</evidence>
<dbReference type="RefSeq" id="XP_001030208.2">
    <property type="nucleotide sequence ID" value="XM_001030208.3"/>
</dbReference>
<dbReference type="AlphaFoldDB" id="Q22B56"/>
<gene>
    <name evidence="2" type="ORF">TTHERM_01109990</name>
</gene>
<evidence type="ECO:0000313" key="3">
    <source>
        <dbReference type="Proteomes" id="UP000009168"/>
    </source>
</evidence>
<organism evidence="2 3">
    <name type="scientific">Tetrahymena thermophila (strain SB210)</name>
    <dbReference type="NCBI Taxonomy" id="312017"/>
    <lineage>
        <taxon>Eukaryota</taxon>
        <taxon>Sar</taxon>
        <taxon>Alveolata</taxon>
        <taxon>Ciliophora</taxon>
        <taxon>Intramacronucleata</taxon>
        <taxon>Oligohymenophorea</taxon>
        <taxon>Hymenostomatida</taxon>
        <taxon>Tetrahymenina</taxon>
        <taxon>Tetrahymenidae</taxon>
        <taxon>Tetrahymena</taxon>
    </lineage>
</organism>
<dbReference type="InParanoid" id="Q22B56"/>
<reference evidence="3" key="1">
    <citation type="journal article" date="2006" name="PLoS Biol.">
        <title>Macronuclear genome sequence of the ciliate Tetrahymena thermophila, a model eukaryote.</title>
        <authorList>
            <person name="Eisen J.A."/>
            <person name="Coyne R.S."/>
            <person name="Wu M."/>
            <person name="Wu D."/>
            <person name="Thiagarajan M."/>
            <person name="Wortman J.R."/>
            <person name="Badger J.H."/>
            <person name="Ren Q."/>
            <person name="Amedeo P."/>
            <person name="Jones K.M."/>
            <person name="Tallon L.J."/>
            <person name="Delcher A.L."/>
            <person name="Salzberg S.L."/>
            <person name="Silva J.C."/>
            <person name="Haas B.J."/>
            <person name="Majoros W.H."/>
            <person name="Farzad M."/>
            <person name="Carlton J.M."/>
            <person name="Smith R.K. Jr."/>
            <person name="Garg J."/>
            <person name="Pearlman R.E."/>
            <person name="Karrer K.M."/>
            <person name="Sun L."/>
            <person name="Manning G."/>
            <person name="Elde N.C."/>
            <person name="Turkewitz A.P."/>
            <person name="Asai D.J."/>
            <person name="Wilkes D.E."/>
            <person name="Wang Y."/>
            <person name="Cai H."/>
            <person name="Collins K."/>
            <person name="Stewart B.A."/>
            <person name="Lee S.R."/>
            <person name="Wilamowska K."/>
            <person name="Weinberg Z."/>
            <person name="Ruzzo W.L."/>
            <person name="Wloga D."/>
            <person name="Gaertig J."/>
            <person name="Frankel J."/>
            <person name="Tsao C.-C."/>
            <person name="Gorovsky M.A."/>
            <person name="Keeling P.J."/>
            <person name="Waller R.F."/>
            <person name="Patron N.J."/>
            <person name="Cherry J.M."/>
            <person name="Stover N.A."/>
            <person name="Krieger C.J."/>
            <person name="del Toro C."/>
            <person name="Ryder H.F."/>
            <person name="Williamson S.C."/>
            <person name="Barbeau R.A."/>
            <person name="Hamilton E.P."/>
            <person name="Orias E."/>
        </authorList>
    </citation>
    <scope>NUCLEOTIDE SEQUENCE [LARGE SCALE GENOMIC DNA]</scope>
    <source>
        <strain evidence="3">SB210</strain>
    </source>
</reference>
<feature type="region of interest" description="Disordered" evidence="1">
    <location>
        <begin position="141"/>
        <end position="167"/>
    </location>
</feature>
<name>Q22B56_TETTS</name>
<accession>Q22B56</accession>
<evidence type="ECO:0000313" key="2">
    <source>
        <dbReference type="EMBL" id="EAR82545.2"/>
    </source>
</evidence>
<dbReference type="EMBL" id="GG662565">
    <property type="protein sequence ID" value="EAR82545.2"/>
    <property type="molecule type" value="Genomic_DNA"/>
</dbReference>
<proteinExistence type="predicted"/>
<dbReference type="GeneID" id="7840251"/>
<dbReference type="KEGG" id="tet:TTHERM_01109990"/>
<sequence length="373" mass="44479">MLSIALIKLEQNCFEVKRIADDMQQQVEQVKSSYKIIQINRDLKTAQLSKDQMQNILLEFQQKLSYLECMMNQIMGLKDIFTFNLNQLLESELNDSQKSYNQKSPNVHIEYYLERDQKQNQNDIKIEENQFDDNKIFYSSFSSSKKKSNNDSIQKEQTDQKNQDEQVQEFDDDYLFESGSKLPQDTQKPNLNLNENEQYSHLNLFNRKIVKKQPYKVPEKILDEKIQHYSIKNLYDANVFDMDQSKLRKQKDNKKFSNDSIAQCIDYLQKNKQIDWGKVYESWRQLEQISKMKIPNYFYTADFRNNLKIKGVTSNLSKQEILDLFELSKLFRSQSAFSKFLQLSRDQIGKMFKRKLGVKLVEQKSIFQCFNQK</sequence>
<feature type="compositionally biased region" description="Basic and acidic residues" evidence="1">
    <location>
        <begin position="153"/>
        <end position="164"/>
    </location>
</feature>
<dbReference type="HOGENOM" id="CLU_541341_0_0_1"/>
<protein>
    <submittedName>
        <fullName evidence="2">Uncharacterized protein</fullName>
    </submittedName>
</protein>
<dbReference type="Proteomes" id="UP000009168">
    <property type="component" value="Unassembled WGS sequence"/>
</dbReference>
<keyword evidence="3" id="KW-1185">Reference proteome</keyword>